<organism evidence="2 3">
    <name type="scientific">Rubroshorea leprosula</name>
    <dbReference type="NCBI Taxonomy" id="152421"/>
    <lineage>
        <taxon>Eukaryota</taxon>
        <taxon>Viridiplantae</taxon>
        <taxon>Streptophyta</taxon>
        <taxon>Embryophyta</taxon>
        <taxon>Tracheophyta</taxon>
        <taxon>Spermatophyta</taxon>
        <taxon>Magnoliopsida</taxon>
        <taxon>eudicotyledons</taxon>
        <taxon>Gunneridae</taxon>
        <taxon>Pentapetalae</taxon>
        <taxon>rosids</taxon>
        <taxon>malvids</taxon>
        <taxon>Malvales</taxon>
        <taxon>Dipterocarpaceae</taxon>
        <taxon>Rubroshorea</taxon>
    </lineage>
</organism>
<evidence type="ECO:0000313" key="3">
    <source>
        <dbReference type="Proteomes" id="UP001054252"/>
    </source>
</evidence>
<feature type="compositionally biased region" description="Polar residues" evidence="1">
    <location>
        <begin position="26"/>
        <end position="36"/>
    </location>
</feature>
<protein>
    <submittedName>
        <fullName evidence="2">Uncharacterized protein</fullName>
    </submittedName>
</protein>
<proteinExistence type="predicted"/>
<evidence type="ECO:0000256" key="1">
    <source>
        <dbReference type="SAM" id="MobiDB-lite"/>
    </source>
</evidence>
<sequence>MIQKAKCAPCDPKLKVRPEQDEDDSGSVQFLESFSSQEKENQWDSESPPIIARVTNANSISVPKG</sequence>
<dbReference type="AlphaFoldDB" id="A0AAV5KRE1"/>
<gene>
    <name evidence="2" type="ORF">SLEP1_g36413</name>
</gene>
<dbReference type="Proteomes" id="UP001054252">
    <property type="component" value="Unassembled WGS sequence"/>
</dbReference>
<feature type="compositionally biased region" description="Polar residues" evidence="1">
    <location>
        <begin position="55"/>
        <end position="65"/>
    </location>
</feature>
<name>A0AAV5KRE1_9ROSI</name>
<evidence type="ECO:0000313" key="2">
    <source>
        <dbReference type="EMBL" id="GKV27219.1"/>
    </source>
</evidence>
<comment type="caution">
    <text evidence="2">The sequence shown here is derived from an EMBL/GenBank/DDBJ whole genome shotgun (WGS) entry which is preliminary data.</text>
</comment>
<reference evidence="2 3" key="1">
    <citation type="journal article" date="2021" name="Commun. Biol.">
        <title>The genome of Shorea leprosula (Dipterocarpaceae) highlights the ecological relevance of drought in aseasonal tropical rainforests.</title>
        <authorList>
            <person name="Ng K.K.S."/>
            <person name="Kobayashi M.J."/>
            <person name="Fawcett J.A."/>
            <person name="Hatakeyama M."/>
            <person name="Paape T."/>
            <person name="Ng C.H."/>
            <person name="Ang C.C."/>
            <person name="Tnah L.H."/>
            <person name="Lee C.T."/>
            <person name="Nishiyama T."/>
            <person name="Sese J."/>
            <person name="O'Brien M.J."/>
            <person name="Copetti D."/>
            <person name="Mohd Noor M.I."/>
            <person name="Ong R.C."/>
            <person name="Putra M."/>
            <person name="Sireger I.Z."/>
            <person name="Indrioko S."/>
            <person name="Kosugi Y."/>
            <person name="Izuno A."/>
            <person name="Isagi Y."/>
            <person name="Lee S.L."/>
            <person name="Shimizu K.K."/>
        </authorList>
    </citation>
    <scope>NUCLEOTIDE SEQUENCE [LARGE SCALE GENOMIC DNA]</scope>
    <source>
        <strain evidence="2">214</strain>
    </source>
</reference>
<feature type="region of interest" description="Disordered" evidence="1">
    <location>
        <begin position="1"/>
        <end position="65"/>
    </location>
</feature>
<dbReference type="EMBL" id="BPVZ01000074">
    <property type="protein sequence ID" value="GKV27219.1"/>
    <property type="molecule type" value="Genomic_DNA"/>
</dbReference>
<keyword evidence="3" id="KW-1185">Reference proteome</keyword>
<accession>A0AAV5KRE1</accession>